<name>A0A1G7LR18_9ACTN</name>
<evidence type="ECO:0000256" key="1">
    <source>
        <dbReference type="SAM" id="Phobius"/>
    </source>
</evidence>
<feature type="transmembrane region" description="Helical" evidence="1">
    <location>
        <begin position="60"/>
        <end position="85"/>
    </location>
</feature>
<evidence type="ECO:0000313" key="2">
    <source>
        <dbReference type="EMBL" id="SDF51962.1"/>
    </source>
</evidence>
<evidence type="ECO:0000313" key="3">
    <source>
        <dbReference type="Proteomes" id="UP000198863"/>
    </source>
</evidence>
<accession>A0A1G7LR18</accession>
<protein>
    <submittedName>
        <fullName evidence="2">Uncharacterized protein</fullName>
    </submittedName>
</protein>
<dbReference type="Proteomes" id="UP000198863">
    <property type="component" value="Unassembled WGS sequence"/>
</dbReference>
<keyword evidence="1" id="KW-0812">Transmembrane</keyword>
<dbReference type="EMBL" id="FNCF01000001">
    <property type="protein sequence ID" value="SDF51962.1"/>
    <property type="molecule type" value="Genomic_DNA"/>
</dbReference>
<feature type="transmembrane region" description="Helical" evidence="1">
    <location>
        <begin position="24"/>
        <end position="48"/>
    </location>
</feature>
<keyword evidence="1" id="KW-0472">Membrane</keyword>
<feature type="transmembrane region" description="Helical" evidence="1">
    <location>
        <begin position="176"/>
        <end position="196"/>
    </location>
</feature>
<dbReference type="RefSeq" id="WP_091057293.1">
    <property type="nucleotide sequence ID" value="NZ_FNCF01000001.1"/>
</dbReference>
<keyword evidence="3" id="KW-1185">Reference proteome</keyword>
<feature type="transmembrane region" description="Helical" evidence="1">
    <location>
        <begin position="121"/>
        <end position="140"/>
    </location>
</feature>
<feature type="transmembrane region" description="Helical" evidence="1">
    <location>
        <begin position="92"/>
        <end position="115"/>
    </location>
</feature>
<reference evidence="3" key="1">
    <citation type="submission" date="2016-10" db="EMBL/GenBank/DDBJ databases">
        <authorList>
            <person name="Varghese N."/>
            <person name="Submissions S."/>
        </authorList>
    </citation>
    <scope>NUCLEOTIDE SEQUENCE [LARGE SCALE GENOMIC DNA]</scope>
    <source>
        <strain evidence="3">DSM 44526</strain>
    </source>
</reference>
<dbReference type="AlphaFoldDB" id="A0A1G7LR18"/>
<gene>
    <name evidence="2" type="ORF">SAMN05660324_0361</name>
</gene>
<keyword evidence="1" id="KW-1133">Transmembrane helix</keyword>
<organism evidence="2 3">
    <name type="scientific">Klenkia brasiliensis</name>
    <dbReference type="NCBI Taxonomy" id="333142"/>
    <lineage>
        <taxon>Bacteria</taxon>
        <taxon>Bacillati</taxon>
        <taxon>Actinomycetota</taxon>
        <taxon>Actinomycetes</taxon>
        <taxon>Geodermatophilales</taxon>
        <taxon>Geodermatophilaceae</taxon>
        <taxon>Klenkia</taxon>
    </lineage>
</organism>
<sequence>MSSTVVALPRVPRTPTAARVRPPAAVLGTGALCVAEALALLALGLTSLDALWGDGLRPPGALVAGTLLGLAAWVVLVAAGGATLVDGAGHRLLVAVSVGELVVLAVLAVGGASGGVHRVELAGHVVALSAVAVTAAVVPLGKLLLGTTPSAGAWTATTRRPVRAPRPPVTHRRARAATLLVIAAVLTAVAVTGHPAPTGTAPTNAVDSAH</sequence>
<proteinExistence type="predicted"/>